<dbReference type="PANTHER" id="PTHR12443">
    <property type="entry name" value="TRANSLOCATION PROTEIN SEC62"/>
    <property type="match status" value="1"/>
</dbReference>
<accession>A0A4P6XQP4</accession>
<feature type="transmembrane region" description="Helical" evidence="12">
    <location>
        <begin position="157"/>
        <end position="178"/>
    </location>
</feature>
<dbReference type="EMBL" id="CP034460">
    <property type="protein sequence ID" value="QBM89857.1"/>
    <property type="molecule type" value="Genomic_DNA"/>
</dbReference>
<feature type="region of interest" description="Disordered" evidence="11">
    <location>
        <begin position="1"/>
        <end position="24"/>
    </location>
</feature>
<evidence type="ECO:0000313" key="14">
    <source>
        <dbReference type="Proteomes" id="UP000292447"/>
    </source>
</evidence>
<evidence type="ECO:0000256" key="7">
    <source>
        <dbReference type="ARBA" id="ARBA00022927"/>
    </source>
</evidence>
<dbReference type="InterPro" id="IPR004728">
    <property type="entry name" value="Sec62"/>
</dbReference>
<keyword evidence="8 12" id="KW-1133">Transmembrane helix</keyword>
<evidence type="ECO:0000256" key="4">
    <source>
        <dbReference type="ARBA" id="ARBA00022448"/>
    </source>
</evidence>
<dbReference type="PANTHER" id="PTHR12443:SF9">
    <property type="entry name" value="TRANSLOCATION PROTEIN SEC62"/>
    <property type="match status" value="1"/>
</dbReference>
<keyword evidence="6" id="KW-0256">Endoplasmic reticulum</keyword>
<evidence type="ECO:0000256" key="5">
    <source>
        <dbReference type="ARBA" id="ARBA00022692"/>
    </source>
</evidence>
<evidence type="ECO:0000256" key="1">
    <source>
        <dbReference type="ARBA" id="ARBA00004477"/>
    </source>
</evidence>
<dbReference type="Pfam" id="PF03839">
    <property type="entry name" value="Sec62"/>
    <property type="match status" value="1"/>
</dbReference>
<keyword evidence="14" id="KW-1185">Reference proteome</keyword>
<dbReference type="STRING" id="2163413.A0A4P6XQP4"/>
<dbReference type="AlphaFoldDB" id="A0A4P6XQP4"/>
<dbReference type="GO" id="GO:0005789">
    <property type="term" value="C:endoplasmic reticulum membrane"/>
    <property type="evidence" value="ECO:0007669"/>
    <property type="project" value="UniProtKB-SubCell"/>
</dbReference>
<proteinExistence type="inferred from homology"/>
<dbReference type="InterPro" id="IPR011553">
    <property type="entry name" value="Sec62_asco"/>
</dbReference>
<evidence type="ECO:0000256" key="11">
    <source>
        <dbReference type="SAM" id="MobiDB-lite"/>
    </source>
</evidence>
<dbReference type="NCBIfam" id="TIGR00869">
    <property type="entry name" value="sec62"/>
    <property type="match status" value="1"/>
</dbReference>
<comment type="subcellular location">
    <subcellularLocation>
        <location evidence="1">Endoplasmic reticulum membrane</location>
        <topology evidence="1">Multi-pass membrane protein</topology>
    </subcellularLocation>
</comment>
<evidence type="ECO:0000256" key="9">
    <source>
        <dbReference type="ARBA" id="ARBA00023010"/>
    </source>
</evidence>
<evidence type="ECO:0000256" key="3">
    <source>
        <dbReference type="ARBA" id="ARBA00021257"/>
    </source>
</evidence>
<comment type="similarity">
    <text evidence="2">Belongs to the SEC62 family.</text>
</comment>
<feature type="transmembrane region" description="Helical" evidence="12">
    <location>
        <begin position="184"/>
        <end position="217"/>
    </location>
</feature>
<evidence type="ECO:0000256" key="10">
    <source>
        <dbReference type="ARBA" id="ARBA00023136"/>
    </source>
</evidence>
<evidence type="ECO:0000256" key="6">
    <source>
        <dbReference type="ARBA" id="ARBA00022824"/>
    </source>
</evidence>
<keyword evidence="7" id="KW-0653">Protein transport</keyword>
<dbReference type="GO" id="GO:0031204">
    <property type="term" value="P:post-translational protein targeting to membrane, translocation"/>
    <property type="evidence" value="ECO:0007669"/>
    <property type="project" value="TreeGrafter"/>
</dbReference>
<keyword evidence="5 12" id="KW-0812">Transmembrane</keyword>
<feature type="compositionally biased region" description="Polar residues" evidence="11">
    <location>
        <begin position="8"/>
        <end position="24"/>
    </location>
</feature>
<feature type="region of interest" description="Disordered" evidence="11">
    <location>
        <begin position="258"/>
        <end position="292"/>
    </location>
</feature>
<protein>
    <recommendedName>
        <fullName evidence="3">Translocation protein SEC62</fullName>
    </recommendedName>
</protein>
<organism evidence="13 14">
    <name type="scientific">Metschnikowia aff. pulcherrima</name>
    <dbReference type="NCBI Taxonomy" id="2163413"/>
    <lineage>
        <taxon>Eukaryota</taxon>
        <taxon>Fungi</taxon>
        <taxon>Dikarya</taxon>
        <taxon>Ascomycota</taxon>
        <taxon>Saccharomycotina</taxon>
        <taxon>Pichiomycetes</taxon>
        <taxon>Metschnikowiaceae</taxon>
        <taxon>Metschnikowia</taxon>
    </lineage>
</organism>
<keyword evidence="9" id="KW-0811">Translocation</keyword>
<name>A0A4P6XQP4_9ASCO</name>
<reference evidence="14" key="1">
    <citation type="submission" date="2019-03" db="EMBL/GenBank/DDBJ databases">
        <title>Snf2 controls pulcherriminic acid biosynthesis and connects pigmentation and antifungal activity of the yeast Metschnikowia pulcherrima.</title>
        <authorList>
            <person name="Gore-Lloyd D."/>
            <person name="Sumann I."/>
            <person name="Brachmann A.O."/>
            <person name="Schneeberger K."/>
            <person name="Ortiz-Merino R.A."/>
            <person name="Moreno-Beltran M."/>
            <person name="Schlaefli M."/>
            <person name="Kirner P."/>
            <person name="Santos Kron A."/>
            <person name="Wolfe K.H."/>
            <person name="Piel J."/>
            <person name="Ahrens C.H."/>
            <person name="Henk D."/>
            <person name="Freimoser F.M."/>
        </authorList>
    </citation>
    <scope>NUCLEOTIDE SEQUENCE [LARGE SCALE GENOMIC DNA]</scope>
    <source>
        <strain evidence="14">APC 1.2</strain>
    </source>
</reference>
<keyword evidence="4" id="KW-0813">Transport</keyword>
<evidence type="ECO:0000256" key="8">
    <source>
        <dbReference type="ARBA" id="ARBA00022989"/>
    </source>
</evidence>
<evidence type="ECO:0000256" key="12">
    <source>
        <dbReference type="SAM" id="Phobius"/>
    </source>
</evidence>
<dbReference type="Proteomes" id="UP000292447">
    <property type="component" value="Chromosome V"/>
</dbReference>
<evidence type="ECO:0000313" key="13">
    <source>
        <dbReference type="EMBL" id="QBM89857.1"/>
    </source>
</evidence>
<evidence type="ECO:0000256" key="2">
    <source>
        <dbReference type="ARBA" id="ARBA00010604"/>
    </source>
</evidence>
<sequence>MDSLLQHGHSNGTASGESQVPLTQQRSPVVMNVANYLRGNPTLKMRGGLLNNKEDVEFFRFKRLQRALLSDDYRQKSANARNQLLPIPNEQEVAKIFVMLILARLLVPVEKLHYKDIRKVRGWEPVKEKPTLRPIGKATLDADAYYAWTYQKPNPYIVLYGFLMLAAVFAVILFPLWPRFMRVGVWYLSMGCLGLLGLFFAMAIVRLIIFVVTFLALPNAFWLYPNLFEDCGFFESFQPLYAWSGTSTKKLKKKKAAKEKAEVSQPNEAKASGVEKSTGAVKRPVTLEEVEE</sequence>
<gene>
    <name evidence="13" type="primary">MPUL0E00910</name>
    <name evidence="13" type="ORF">METSCH_E00910</name>
</gene>
<keyword evidence="10 12" id="KW-0472">Membrane</keyword>